<feature type="transmembrane region" description="Helical" evidence="22">
    <location>
        <begin position="670"/>
        <end position="689"/>
    </location>
</feature>
<feature type="binding site" evidence="21">
    <location>
        <position position="926"/>
    </location>
    <ligand>
        <name>Mn(2+)</name>
        <dbReference type="ChEBI" id="CHEBI:29035"/>
    </ligand>
</feature>
<keyword evidence="18 22" id="KW-0961">Cell wall biogenesis/degradation</keyword>
<comment type="cofactor">
    <cofactor evidence="22">
        <name>Zn(2+)</name>
        <dbReference type="ChEBI" id="CHEBI:29105"/>
    </cofactor>
    <text evidence="22">Binds 2 Zn(2+) ions per subunit.</text>
</comment>
<keyword evidence="26" id="KW-1185">Reference proteome</keyword>
<dbReference type="GO" id="GO:0015074">
    <property type="term" value="P:DNA integration"/>
    <property type="evidence" value="ECO:0007669"/>
    <property type="project" value="InterPro"/>
</dbReference>
<dbReference type="PROSITE" id="PS50994">
    <property type="entry name" value="INTEGRASE"/>
    <property type="match status" value="1"/>
</dbReference>
<keyword evidence="8 22" id="KW-0808">Transferase</keyword>
<dbReference type="Gene3D" id="3.30.40.10">
    <property type="entry name" value="Zinc/RING finger domain, C3HC4 (zinc finger)"/>
    <property type="match status" value="1"/>
</dbReference>
<feature type="transmembrane region" description="Helical" evidence="22">
    <location>
        <begin position="1291"/>
        <end position="1309"/>
    </location>
</feature>
<dbReference type="Gene3D" id="3.30.230.80">
    <property type="match status" value="1"/>
</dbReference>
<dbReference type="InterPro" id="IPR012337">
    <property type="entry name" value="RNaseH-like_sf"/>
</dbReference>
<evidence type="ECO:0000256" key="11">
    <source>
        <dbReference type="ARBA" id="ARBA00022771"/>
    </source>
</evidence>
<keyword evidence="10 22" id="KW-0479">Metal-binding</keyword>
<feature type="transmembrane region" description="Helical" evidence="22">
    <location>
        <begin position="1179"/>
        <end position="1199"/>
    </location>
</feature>
<evidence type="ECO:0000256" key="12">
    <source>
        <dbReference type="ARBA" id="ARBA00022833"/>
    </source>
</evidence>
<dbReference type="Proteomes" id="UP000824469">
    <property type="component" value="Unassembled WGS sequence"/>
</dbReference>
<dbReference type="Pfam" id="PF00183">
    <property type="entry name" value="HSP90"/>
    <property type="match status" value="1"/>
</dbReference>
<dbReference type="InterPro" id="IPR027934">
    <property type="entry name" value="CES_Znf_RING"/>
</dbReference>
<keyword evidence="14 22" id="KW-1133">Transmembrane helix</keyword>
<dbReference type="GO" id="GO:0005524">
    <property type="term" value="F:ATP binding"/>
    <property type="evidence" value="ECO:0007669"/>
    <property type="project" value="InterPro"/>
</dbReference>
<keyword evidence="7 22" id="KW-0328">Glycosyltransferase</keyword>
<dbReference type="GO" id="GO:0030244">
    <property type="term" value="P:cellulose biosynthetic process"/>
    <property type="evidence" value="ECO:0007669"/>
    <property type="project" value="UniProtKB-KW"/>
</dbReference>
<keyword evidence="16" id="KW-0143">Chaperone</keyword>
<comment type="similarity">
    <text evidence="4 22">Belongs to the glycosyltransferase 2 family. Plant cellulose synthase subfamily.</text>
</comment>
<dbReference type="Gene3D" id="3.30.420.10">
    <property type="entry name" value="Ribonuclease H-like superfamily/Ribonuclease H"/>
    <property type="match status" value="1"/>
</dbReference>
<evidence type="ECO:0000313" key="25">
    <source>
        <dbReference type="EMBL" id="KAH9309750.1"/>
    </source>
</evidence>
<evidence type="ECO:0000256" key="10">
    <source>
        <dbReference type="ARBA" id="ARBA00022723"/>
    </source>
</evidence>
<evidence type="ECO:0000256" key="3">
    <source>
        <dbReference type="ARBA" id="ARBA00004768"/>
    </source>
</evidence>
<comment type="caution">
    <text evidence="25">The sequence shown here is derived from an EMBL/GenBank/DDBJ whole genome shotgun (WGS) entry which is preliminary data.</text>
</comment>
<evidence type="ECO:0000256" key="9">
    <source>
        <dbReference type="ARBA" id="ARBA00022692"/>
    </source>
</evidence>
<feature type="transmembrane region" description="Helical" evidence="22">
    <location>
        <begin position="1108"/>
        <end position="1129"/>
    </location>
</feature>
<evidence type="ECO:0000256" key="18">
    <source>
        <dbReference type="ARBA" id="ARBA00023316"/>
    </source>
</evidence>
<dbReference type="Gene3D" id="3.90.550.10">
    <property type="entry name" value="Spore Coat Polysaccharide Biosynthesis Protein SpsA, Chain A"/>
    <property type="match status" value="1"/>
</dbReference>
<evidence type="ECO:0000256" key="8">
    <source>
        <dbReference type="ARBA" id="ARBA00022679"/>
    </source>
</evidence>
<evidence type="ECO:0000256" key="20">
    <source>
        <dbReference type="PIRSR" id="PIRSR605150-2"/>
    </source>
</evidence>
<protein>
    <recommendedName>
        <fullName evidence="22">Cellulose synthase</fullName>
        <ecNumber evidence="22">2.4.1.12</ecNumber>
    </recommendedName>
</protein>
<reference evidence="25 26" key="1">
    <citation type="journal article" date="2021" name="Nat. Plants">
        <title>The Taxus genome provides insights into paclitaxel biosynthesis.</title>
        <authorList>
            <person name="Xiong X."/>
            <person name="Gou J."/>
            <person name="Liao Q."/>
            <person name="Li Y."/>
            <person name="Zhou Q."/>
            <person name="Bi G."/>
            <person name="Li C."/>
            <person name="Du R."/>
            <person name="Wang X."/>
            <person name="Sun T."/>
            <person name="Guo L."/>
            <person name="Liang H."/>
            <person name="Lu P."/>
            <person name="Wu Y."/>
            <person name="Zhang Z."/>
            <person name="Ro D.K."/>
            <person name="Shang Y."/>
            <person name="Huang S."/>
            <person name="Yan J."/>
        </authorList>
    </citation>
    <scope>NUCLEOTIDE SEQUENCE [LARGE SCALE GENOMIC DNA]</scope>
    <source>
        <strain evidence="25">Ta-2019</strain>
    </source>
</reference>
<feature type="binding site" evidence="20">
    <location>
        <position position="734"/>
    </location>
    <ligand>
        <name>UDP-alpha-D-glucose</name>
        <dbReference type="ChEBI" id="CHEBI:58885"/>
    </ligand>
</feature>
<sequence length="1698" mass="193455">MACLASQIPASPTDSKIFVTVQCLHSPSYLPHDVYSIGTDTPDPSDLWYKQYSDYLSLSILPPDLTRNGQRAFLKKVSHFVILGGLLYKHGFDGILLRCLTSSEIPYTIKEVHDGICGGHFSGLAVAKRILRLGYYWPTLNHDCCDYVKHCVKCQQHSNLHHTPSHALQVTRDLWPFSQWGLDLVREINPHSSQHHQWIITATEYYTKWVEAIPLISTKAKKICEFINHHIICCFGVPHRLITDNGKQFKNKTLQKLCDAFGIQLSFSSPYYPQTNGQAESTNKTLNKILMKVVDDTGKDWHTHIPFSLWAYRTSIHTSTAATPFSLVYGTEVVLPLEVQIPSLHISLHDMLTDDDFHQDRLAQLELLDEHRLNTLDHLQVYQQRIKHAYDKCVHERTFQVSDLVLKENQHVTKAEKSKRGKFSPNWLGPYIVTHTYGSGAYHLSSLDGLGPRRLPLRRGQWLILVGKWLAAKFCGDNVGIGADGEPFVACLDCAFPICRPCYLYERDEGSHCCPHCKAPFQHHPEGLPVDEGEENENHHNFLMVAVDGNGHGDPQDNEQDGNDNDSAITPNNGGVAWKERVESWKAKKNKKKGLFPSKKAKAEIPEEQGQINPPAMDETMMAEAMQPLSKIIPIPRTKIQPYRIVIILRLIILGFFFHYRITNPVDSSFGLWLTSIICEIWFAFSWILDQFPKWTPINRETYLDRLSLRYEKPGEACELSAVDFFVSTVDPLKEPPLITANTVLSILAVDYPVDKVSCYVSDDGSAMLTFESMSETAEFARKWVPFCKNFNIEPRAPEFYFSQKIDYLKDKVQPNFVKERRAIKNSKFGVNALVAKAQKTPDDGWIMQDGTPWPGNNTRDHPGMIQVFLGHTGAHDVEDNELPRLVYVSREKRPGYQHHKKAGAMNALVRVSAVLTNAPYILNLDCDHYVNNSKAVREAMCFMMGPHGWQKYYDEYERQLLVSQRSFEKSFGQSSMFIASSLMENGGVPESTHPASVIKEAIHVISCGYEEKTEWGKEVGWIYGSVTEDILSGFKMHCRGWQSIYCMPQRPAFKGSAPINLSDRLHQVLRWALGSVEILFSRHCPLWYGFGAGRLKWLERLAYINTIVYPLTSLPLVAYCTLPAICLLTGKFIIPTLSNIAGMFFLSLFLSIIATGVLELRWSGVSIEEWWRNEQFWVIGGVSAHLFAVFQGLLKVLAGIDTNFTVTAKGAEDAEFGELYMFKWTTLLIPPTTLLVINLVGVVAGFSDALNNGYQSWGPLFGKVFFAMWVIFHLYPFLKGLMGKQNRTPTIVILWSILLASVFSLLWVRIDPFLSKAQAPALQKFQVSTSQASTSQASTSHVSTPHRVFWEITGIDRRTKYGCERIPNSRSLHSLMTMDSNNWTICTRDYSCFCYECMNKSYSECNSQKHGYVGEWKQVPLVVDDTYGSDHDDSFEDVPLISIDYDHISGLVKQGDVFAVIAEEANIEKVEYYLLRCTEERTKLTCEITSEVTTFFTGSVVVQGTYLQQVKALQSGIHFVDYKPDKKVYHYTHHIIATGLQLQQPEDITQDEYSSFYKSLTNNWEEHLAVKHFSIEGHLEFKAILFVPKRAPFDLFDTRKKLNNIKLYVRRVFIMDNCEELIPEYLSFVKGVVDSEDLPLNISRETLQQNKILKVIRKNLVKKCMELFTEIAENKEDYSKFYESFTKNIKLGVHEDI</sequence>
<feature type="binding site" evidence="20">
    <location>
        <position position="735"/>
    </location>
    <ligand>
        <name>UDP-alpha-D-glucose</name>
        <dbReference type="ChEBI" id="CHEBI:58885"/>
    </ligand>
</feature>
<feature type="domain" description="Integrase catalytic" evidence="24">
    <location>
        <begin position="172"/>
        <end position="332"/>
    </location>
</feature>
<evidence type="ECO:0000256" key="17">
    <source>
        <dbReference type="ARBA" id="ARBA00023211"/>
    </source>
</evidence>
<feature type="transmembrane region" description="Helical" evidence="22">
    <location>
        <begin position="1220"/>
        <end position="1241"/>
    </location>
</feature>
<name>A0AA38FSL4_TAXCH</name>
<evidence type="ECO:0000256" key="14">
    <source>
        <dbReference type="ARBA" id="ARBA00022989"/>
    </source>
</evidence>
<dbReference type="GO" id="GO:0016887">
    <property type="term" value="F:ATP hydrolysis activity"/>
    <property type="evidence" value="ECO:0007669"/>
    <property type="project" value="InterPro"/>
</dbReference>
<dbReference type="Pfam" id="PF14569">
    <property type="entry name" value="zf-UDP"/>
    <property type="match status" value="1"/>
</dbReference>
<comment type="cofactor">
    <cofactor evidence="1">
        <name>Mn(2+)</name>
        <dbReference type="ChEBI" id="CHEBI:29035"/>
    </cofactor>
</comment>
<feature type="binding site" evidence="20">
    <location>
        <position position="764"/>
    </location>
    <ligand>
        <name>UDP-alpha-D-glucose</name>
        <dbReference type="ChEBI" id="CHEBI:58885"/>
    </ligand>
</feature>
<dbReference type="GO" id="GO:0008270">
    <property type="term" value="F:zinc ion binding"/>
    <property type="evidence" value="ECO:0007669"/>
    <property type="project" value="UniProtKB-KW"/>
</dbReference>
<evidence type="ECO:0000259" key="24">
    <source>
        <dbReference type="PROSITE" id="PS50994"/>
    </source>
</evidence>
<dbReference type="InterPro" id="IPR005150">
    <property type="entry name" value="Cellulose_synth"/>
</dbReference>
<dbReference type="InterPro" id="IPR029044">
    <property type="entry name" value="Nucleotide-diphossugar_trans"/>
</dbReference>
<dbReference type="FunFam" id="3.30.230.80:FF:000001">
    <property type="entry name" value="Heat shock protein 90 alpha"/>
    <property type="match status" value="1"/>
</dbReference>
<dbReference type="InterPro" id="IPR001404">
    <property type="entry name" value="Hsp90_fam"/>
</dbReference>
<keyword evidence="11 22" id="KW-0863">Zinc-finger</keyword>
<evidence type="ECO:0000313" key="26">
    <source>
        <dbReference type="Proteomes" id="UP000824469"/>
    </source>
</evidence>
<evidence type="ECO:0000256" key="22">
    <source>
        <dbReference type="RuleBase" id="RU361116"/>
    </source>
</evidence>
<feature type="region of interest" description="Disordered" evidence="23">
    <location>
        <begin position="546"/>
        <end position="574"/>
    </location>
</feature>
<dbReference type="Gene3D" id="1.10.340.70">
    <property type="match status" value="1"/>
</dbReference>
<organism evidence="25 26">
    <name type="scientific">Taxus chinensis</name>
    <name type="common">Chinese yew</name>
    <name type="synonym">Taxus wallichiana var. chinensis</name>
    <dbReference type="NCBI Taxonomy" id="29808"/>
    <lineage>
        <taxon>Eukaryota</taxon>
        <taxon>Viridiplantae</taxon>
        <taxon>Streptophyta</taxon>
        <taxon>Embryophyta</taxon>
        <taxon>Tracheophyta</taxon>
        <taxon>Spermatophyta</taxon>
        <taxon>Pinopsida</taxon>
        <taxon>Pinidae</taxon>
        <taxon>Conifers II</taxon>
        <taxon>Cupressales</taxon>
        <taxon>Taxaceae</taxon>
        <taxon>Taxus</taxon>
    </lineage>
</organism>
<dbReference type="InterPro" id="IPR020568">
    <property type="entry name" value="Ribosomal_Su5_D2-typ_SF"/>
</dbReference>
<keyword evidence="15 22" id="KW-0472">Membrane</keyword>
<dbReference type="GO" id="GO:0005886">
    <property type="term" value="C:plasma membrane"/>
    <property type="evidence" value="ECO:0007669"/>
    <property type="project" value="UniProtKB-SubCell"/>
</dbReference>
<proteinExistence type="inferred from homology"/>
<dbReference type="InterPro" id="IPR041588">
    <property type="entry name" value="Integrase_H2C2"/>
</dbReference>
<evidence type="ECO:0000256" key="15">
    <source>
        <dbReference type="ARBA" id="ARBA00023136"/>
    </source>
</evidence>
<keyword evidence="6 22" id="KW-1003">Cell membrane</keyword>
<dbReference type="InterPro" id="IPR001584">
    <property type="entry name" value="Integrase_cat-core"/>
</dbReference>
<feature type="transmembrane region" description="Helical" evidence="22">
    <location>
        <begin position="1261"/>
        <end position="1279"/>
    </location>
</feature>
<accession>A0AA38FSL4</accession>
<comment type="catalytic activity">
    <reaction evidence="19 22">
        <text>[(1-&gt;4)-beta-D-glucosyl](n) + UDP-alpha-D-glucose = [(1-&gt;4)-beta-D-glucosyl](n+1) + UDP + H(+)</text>
        <dbReference type="Rhea" id="RHEA:19929"/>
        <dbReference type="Rhea" id="RHEA-COMP:10033"/>
        <dbReference type="Rhea" id="RHEA-COMP:10034"/>
        <dbReference type="ChEBI" id="CHEBI:15378"/>
        <dbReference type="ChEBI" id="CHEBI:18246"/>
        <dbReference type="ChEBI" id="CHEBI:58223"/>
        <dbReference type="ChEBI" id="CHEBI:58885"/>
        <dbReference type="EC" id="2.4.1.12"/>
    </reaction>
</comment>
<keyword evidence="12 22" id="KW-0862">Zinc</keyword>
<evidence type="ECO:0000256" key="21">
    <source>
        <dbReference type="PIRSR" id="PIRSR605150-3"/>
    </source>
</evidence>
<keyword evidence="9 22" id="KW-0812">Transmembrane</keyword>
<evidence type="ECO:0000256" key="1">
    <source>
        <dbReference type="ARBA" id="ARBA00001936"/>
    </source>
</evidence>
<keyword evidence="17" id="KW-0464">Manganese</keyword>
<dbReference type="PANTHER" id="PTHR13301">
    <property type="entry name" value="X-BOX TRANSCRIPTION FACTOR-RELATED"/>
    <property type="match status" value="1"/>
</dbReference>
<evidence type="ECO:0000256" key="7">
    <source>
        <dbReference type="ARBA" id="ARBA00022676"/>
    </source>
</evidence>
<dbReference type="InterPro" id="IPR036397">
    <property type="entry name" value="RNaseH_sf"/>
</dbReference>
<dbReference type="SUPFAM" id="SSF53098">
    <property type="entry name" value="Ribonuclease H-like"/>
    <property type="match status" value="1"/>
</dbReference>
<gene>
    <name evidence="25" type="ORF">KI387_037661</name>
</gene>
<dbReference type="GO" id="GO:0071555">
    <property type="term" value="P:cell wall organization"/>
    <property type="evidence" value="ECO:0007669"/>
    <property type="project" value="UniProtKB-KW"/>
</dbReference>
<evidence type="ECO:0000256" key="2">
    <source>
        <dbReference type="ARBA" id="ARBA00004651"/>
    </source>
</evidence>
<dbReference type="EMBL" id="JAHRHJ020000007">
    <property type="protein sequence ID" value="KAH9309750.1"/>
    <property type="molecule type" value="Genomic_DNA"/>
</dbReference>
<dbReference type="Pfam" id="PF17921">
    <property type="entry name" value="Integrase_H2C2"/>
    <property type="match status" value="1"/>
</dbReference>
<dbReference type="GO" id="GO:0016760">
    <property type="term" value="F:cellulose synthase (UDP-forming) activity"/>
    <property type="evidence" value="ECO:0007669"/>
    <property type="project" value="UniProtKB-EC"/>
</dbReference>
<dbReference type="GO" id="GO:0003676">
    <property type="term" value="F:nucleic acid binding"/>
    <property type="evidence" value="ECO:0007669"/>
    <property type="project" value="InterPro"/>
</dbReference>
<feature type="binding site" evidence="20">
    <location>
        <position position="728"/>
    </location>
    <ligand>
        <name>UDP-alpha-D-glucose</name>
        <dbReference type="ChEBI" id="CHEBI:58885"/>
    </ligand>
</feature>
<dbReference type="InterPro" id="IPR013083">
    <property type="entry name" value="Znf_RING/FYVE/PHD"/>
</dbReference>
<evidence type="ECO:0000256" key="5">
    <source>
        <dbReference type="ARBA" id="ARBA00008239"/>
    </source>
</evidence>
<dbReference type="SUPFAM" id="SSF57850">
    <property type="entry name" value="RING/U-box"/>
    <property type="match status" value="1"/>
</dbReference>
<evidence type="ECO:0000256" key="4">
    <source>
        <dbReference type="ARBA" id="ARBA00007548"/>
    </source>
</evidence>
<evidence type="ECO:0000256" key="13">
    <source>
        <dbReference type="ARBA" id="ARBA00022916"/>
    </source>
</evidence>
<comment type="pathway">
    <text evidence="3 22">Glycan metabolism; plant cellulose biosynthesis.</text>
</comment>
<dbReference type="SUPFAM" id="SSF53448">
    <property type="entry name" value="Nucleotide-diphospho-sugar transferases"/>
    <property type="match status" value="1"/>
</dbReference>
<feature type="transmembrane region" description="Helical" evidence="22">
    <location>
        <begin position="640"/>
        <end position="658"/>
    </location>
</feature>
<keyword evidence="13 22" id="KW-0135">Cellulose biosynthesis</keyword>
<evidence type="ECO:0000256" key="16">
    <source>
        <dbReference type="ARBA" id="ARBA00023186"/>
    </source>
</evidence>
<feature type="transmembrane region" description="Helical" evidence="22">
    <location>
        <begin position="1141"/>
        <end position="1159"/>
    </location>
</feature>
<evidence type="ECO:0000256" key="19">
    <source>
        <dbReference type="ARBA" id="ARBA00048682"/>
    </source>
</evidence>
<dbReference type="GO" id="GO:0140662">
    <property type="term" value="F:ATP-dependent protein folding chaperone"/>
    <property type="evidence" value="ECO:0007669"/>
    <property type="project" value="InterPro"/>
</dbReference>
<dbReference type="Pfam" id="PF00665">
    <property type="entry name" value="rve"/>
    <property type="match status" value="1"/>
</dbReference>
<dbReference type="GO" id="GO:0051082">
    <property type="term" value="F:unfolded protein binding"/>
    <property type="evidence" value="ECO:0007669"/>
    <property type="project" value="InterPro"/>
</dbReference>
<feature type="binding site" evidence="21">
    <location>
        <position position="902"/>
    </location>
    <ligand>
        <name>Mn(2+)</name>
        <dbReference type="ChEBI" id="CHEBI:29035"/>
    </ligand>
</feature>
<dbReference type="EC" id="2.4.1.12" evidence="22"/>
<dbReference type="Pfam" id="PF03552">
    <property type="entry name" value="Cellulose_synt"/>
    <property type="match status" value="2"/>
</dbReference>
<comment type="subcellular location">
    <subcellularLocation>
        <location evidence="2 22">Cell membrane</location>
        <topology evidence="2 22">Multi-pass membrane protein</topology>
    </subcellularLocation>
</comment>
<evidence type="ECO:0000256" key="23">
    <source>
        <dbReference type="SAM" id="MobiDB-lite"/>
    </source>
</evidence>
<dbReference type="SUPFAM" id="SSF54211">
    <property type="entry name" value="Ribosomal protein S5 domain 2-like"/>
    <property type="match status" value="1"/>
</dbReference>
<feature type="binding site" evidence="20">
    <location>
        <position position="901"/>
    </location>
    <ligand>
        <name>UDP-alpha-D-glucose</name>
        <dbReference type="ChEBI" id="CHEBI:58885"/>
    </ligand>
</feature>
<comment type="similarity">
    <text evidence="5">Belongs to the heat shock protein 90 family.</text>
</comment>
<evidence type="ECO:0000256" key="6">
    <source>
        <dbReference type="ARBA" id="ARBA00022475"/>
    </source>
</evidence>